<dbReference type="Proteomes" id="UP001375240">
    <property type="component" value="Unassembled WGS sequence"/>
</dbReference>
<evidence type="ECO:0000313" key="3">
    <source>
        <dbReference type="Proteomes" id="UP001375240"/>
    </source>
</evidence>
<feature type="region of interest" description="Disordered" evidence="1">
    <location>
        <begin position="1"/>
        <end position="159"/>
    </location>
</feature>
<organism evidence="2 3">
    <name type="scientific">Orbilia brochopaga</name>
    <dbReference type="NCBI Taxonomy" id="3140254"/>
    <lineage>
        <taxon>Eukaryota</taxon>
        <taxon>Fungi</taxon>
        <taxon>Dikarya</taxon>
        <taxon>Ascomycota</taxon>
        <taxon>Pezizomycotina</taxon>
        <taxon>Orbiliomycetes</taxon>
        <taxon>Orbiliales</taxon>
        <taxon>Orbiliaceae</taxon>
        <taxon>Orbilia</taxon>
    </lineage>
</organism>
<comment type="caution">
    <text evidence="2">The sequence shown here is derived from an EMBL/GenBank/DDBJ whole genome shotgun (WGS) entry which is preliminary data.</text>
</comment>
<name>A0AAV9UFV1_9PEZI</name>
<proteinExistence type="predicted"/>
<accession>A0AAV9UFV1</accession>
<sequence>MASNNNPTLAPEAGPEDRLQPWTPHTGGADPQGGFAPGADFAQPAPFNNIPGASSSAAAGAGSSSAAAGAGSSSAAVGAGFSSVAAGAGSSSAAAGAGSSSAAAGAASSSAVLVAASSSRPPPRTPEARPWRERLRRKRTPKGFFAGMTVPERRRRRRR</sequence>
<evidence type="ECO:0000313" key="2">
    <source>
        <dbReference type="EMBL" id="KAK6341375.1"/>
    </source>
</evidence>
<protein>
    <submittedName>
        <fullName evidence="2">Uncharacterized protein</fullName>
    </submittedName>
</protein>
<feature type="compositionally biased region" description="Low complexity" evidence="1">
    <location>
        <begin position="52"/>
        <end position="119"/>
    </location>
</feature>
<reference evidence="2 3" key="1">
    <citation type="submission" date="2019-10" db="EMBL/GenBank/DDBJ databases">
        <authorList>
            <person name="Palmer J.M."/>
        </authorList>
    </citation>
    <scope>NUCLEOTIDE SEQUENCE [LARGE SCALE GENOMIC DNA]</scope>
    <source>
        <strain evidence="2 3">TWF696</strain>
    </source>
</reference>
<evidence type="ECO:0000256" key="1">
    <source>
        <dbReference type="SAM" id="MobiDB-lite"/>
    </source>
</evidence>
<keyword evidence="3" id="KW-1185">Reference proteome</keyword>
<gene>
    <name evidence="2" type="ORF">TWF696_008453</name>
</gene>
<dbReference type="EMBL" id="JAVHNQ010000007">
    <property type="protein sequence ID" value="KAK6341375.1"/>
    <property type="molecule type" value="Genomic_DNA"/>
</dbReference>
<dbReference type="AlphaFoldDB" id="A0AAV9UFV1"/>